<proteinExistence type="predicted"/>
<name>A0ACD3BEN6_9AGAR</name>
<dbReference type="Proteomes" id="UP000308600">
    <property type="component" value="Unassembled WGS sequence"/>
</dbReference>
<reference evidence="1 2" key="1">
    <citation type="journal article" date="2019" name="Nat. Ecol. Evol.">
        <title>Megaphylogeny resolves global patterns of mushroom evolution.</title>
        <authorList>
            <person name="Varga T."/>
            <person name="Krizsan K."/>
            <person name="Foldi C."/>
            <person name="Dima B."/>
            <person name="Sanchez-Garcia M."/>
            <person name="Sanchez-Ramirez S."/>
            <person name="Szollosi G.J."/>
            <person name="Szarkandi J.G."/>
            <person name="Papp V."/>
            <person name="Albert L."/>
            <person name="Andreopoulos W."/>
            <person name="Angelini C."/>
            <person name="Antonin V."/>
            <person name="Barry K.W."/>
            <person name="Bougher N.L."/>
            <person name="Buchanan P."/>
            <person name="Buyck B."/>
            <person name="Bense V."/>
            <person name="Catcheside P."/>
            <person name="Chovatia M."/>
            <person name="Cooper J."/>
            <person name="Damon W."/>
            <person name="Desjardin D."/>
            <person name="Finy P."/>
            <person name="Geml J."/>
            <person name="Haridas S."/>
            <person name="Hughes K."/>
            <person name="Justo A."/>
            <person name="Karasinski D."/>
            <person name="Kautmanova I."/>
            <person name="Kiss B."/>
            <person name="Kocsube S."/>
            <person name="Kotiranta H."/>
            <person name="LaButti K.M."/>
            <person name="Lechner B.E."/>
            <person name="Liimatainen K."/>
            <person name="Lipzen A."/>
            <person name="Lukacs Z."/>
            <person name="Mihaltcheva S."/>
            <person name="Morgado L.N."/>
            <person name="Niskanen T."/>
            <person name="Noordeloos M.E."/>
            <person name="Ohm R.A."/>
            <person name="Ortiz-Santana B."/>
            <person name="Ovrebo C."/>
            <person name="Racz N."/>
            <person name="Riley R."/>
            <person name="Savchenko A."/>
            <person name="Shiryaev A."/>
            <person name="Soop K."/>
            <person name="Spirin V."/>
            <person name="Szebenyi C."/>
            <person name="Tomsovsky M."/>
            <person name="Tulloss R.E."/>
            <person name="Uehling J."/>
            <person name="Grigoriev I.V."/>
            <person name="Vagvolgyi C."/>
            <person name="Papp T."/>
            <person name="Martin F.M."/>
            <person name="Miettinen O."/>
            <person name="Hibbett D.S."/>
            <person name="Nagy L.G."/>
        </authorList>
    </citation>
    <scope>NUCLEOTIDE SEQUENCE [LARGE SCALE GENOMIC DNA]</scope>
    <source>
        <strain evidence="1 2">NL-1719</strain>
    </source>
</reference>
<gene>
    <name evidence="1" type="ORF">BDN72DRAFT_756093</name>
</gene>
<sequence length="471" mass="53134">MSNSAPNSRPQSSRGDARLGEEHVPPLKTVTRASAPYRPGFQPKGVYRPLTDDFLALRRQKQDGDGMKRVERTKLERRLEKLIALHFPMPPTVHEKVSKSHRPTGGHERRASSFFEFDLKNIHIVDAGNLWKNVVHAVEGNGKVDIRAEEQRITPWDDDSTTSKCPLCVQVHSLPASFHPLTNRKHHCRLCGKIVCSLPIKRPQRPVPCSTLFVVDPKTKKIEEVGEGVDYGVRRKRPSTGANGIVRMEEDEDRFLKGVRICKECRPVLLRQQYLQETLLVPPFVRLYEIFLLLEKDIESTLPQYQEFVLNLSQDIQPTKEALIIRKRLLESFAQYDTLSKQIRSLQCPRGPGSSPDRVQAAILTRASLFLQKNMLPLQSLPAPSRGGIKPSNGETPKVGPSPDIAHILQPLLEQEALLEGFVEEASAQRKFEDVKSLKANLAEIRAEIEKIVAAEEAGLNNRPRQSEINV</sequence>
<organism evidence="1 2">
    <name type="scientific">Pluteus cervinus</name>
    <dbReference type="NCBI Taxonomy" id="181527"/>
    <lineage>
        <taxon>Eukaryota</taxon>
        <taxon>Fungi</taxon>
        <taxon>Dikarya</taxon>
        <taxon>Basidiomycota</taxon>
        <taxon>Agaricomycotina</taxon>
        <taxon>Agaricomycetes</taxon>
        <taxon>Agaricomycetidae</taxon>
        <taxon>Agaricales</taxon>
        <taxon>Pluteineae</taxon>
        <taxon>Pluteaceae</taxon>
        <taxon>Pluteus</taxon>
    </lineage>
</organism>
<evidence type="ECO:0000313" key="1">
    <source>
        <dbReference type="EMBL" id="TFK76568.1"/>
    </source>
</evidence>
<protein>
    <submittedName>
        <fullName evidence="1">Uncharacterized protein</fullName>
    </submittedName>
</protein>
<keyword evidence="2" id="KW-1185">Reference proteome</keyword>
<accession>A0ACD3BEN6</accession>
<dbReference type="EMBL" id="ML208260">
    <property type="protein sequence ID" value="TFK76568.1"/>
    <property type="molecule type" value="Genomic_DNA"/>
</dbReference>
<evidence type="ECO:0000313" key="2">
    <source>
        <dbReference type="Proteomes" id="UP000308600"/>
    </source>
</evidence>